<organismHost>
    <name type="scientific">Ornithodoros moubata</name>
    <name type="common">Soft tick</name>
    <name type="synonym">Argasid tick</name>
    <dbReference type="NCBI Taxonomy" id="6938"/>
</organismHost>
<reference evidence="1" key="1">
    <citation type="submission" date="2001-11" db="EMBL/GenBank/DDBJ databases">
        <title>Nucleotide sequence and analysis of 16.25 kilobase pairs of the African swine fever virus genome that span the central variable region.</title>
        <authorList>
            <person name="Roberts P.C."/>
            <person name="Lu Z."/>
            <person name="Rock D.L."/>
        </authorList>
    </citation>
    <scope>NUCLEOTIDE SEQUENCE</scope>
    <source>
        <strain evidence="1">Malawi Lil-20/1</strain>
    </source>
</reference>
<organismHost>
    <name type="scientific">Sus scrofa</name>
    <name type="common">Pig</name>
    <dbReference type="NCBI Taxonomy" id="9823"/>
</organismHost>
<proteinExistence type="predicted"/>
<evidence type="ECO:0000313" key="1">
    <source>
        <dbReference type="EMBL" id="AAL31334.1"/>
    </source>
</evidence>
<organismHost>
    <name type="scientific">Phacochoerus aethiopicus</name>
    <name type="common">Warthog</name>
    <dbReference type="NCBI Taxonomy" id="85517"/>
</organismHost>
<gene>
    <name evidence="1" type="primary">L09QL</name>
</gene>
<organismHost>
    <name type="scientific">Potamochoerus larvatus</name>
    <name type="common">Bushpig</name>
    <dbReference type="NCBI Taxonomy" id="273792"/>
</organismHost>
<protein>
    <submittedName>
        <fullName evidence="1">Uncharacterized protein L09QL</fullName>
    </submittedName>
</protein>
<organismHost>
    <name type="scientific">Ornithodoros</name>
    <name type="common">relapsing fever ticks</name>
    <dbReference type="NCBI Taxonomy" id="6937"/>
</organismHost>
<accession>Q8V9T0</accession>
<organismHost>
    <name type="scientific">Phacochoerus africanus</name>
    <name type="common">Warthog</name>
    <dbReference type="NCBI Taxonomy" id="41426"/>
</organismHost>
<dbReference type="EMBL" id="L00966">
    <property type="protein sequence ID" value="AAL31334.1"/>
    <property type="molecule type" value="Genomic_DNA"/>
</dbReference>
<organism evidence="1">
    <name type="scientific">African swine fever virus</name>
    <name type="common">ASFV</name>
    <dbReference type="NCBI Taxonomy" id="10497"/>
    <lineage>
        <taxon>Viruses</taxon>
        <taxon>Varidnaviria</taxon>
        <taxon>Bamfordvirae</taxon>
        <taxon>Nucleocytoviricota</taxon>
        <taxon>Pokkesviricetes</taxon>
        <taxon>Asfuvirales</taxon>
        <taxon>Asfarviridae</taxon>
        <taxon>Asfivirus</taxon>
        <taxon>Asfivirus haemorrhagiae</taxon>
    </lineage>
</organism>
<sequence>MTLIYPPIFVKMRLFPFLQTPLFVCRIFPVKATAILNRIRSTWKKLATLYLKDIGNLCTSARMKIDNIFTIVQCRFPLPSALVLKLY</sequence>
<name>Q8V9T0_ASF</name>